<dbReference type="Gene3D" id="6.10.140.1740">
    <property type="match status" value="1"/>
</dbReference>
<comment type="function">
    <text evidence="16">Component of an histone acetyltransferase complex.</text>
</comment>
<dbReference type="CDD" id="cd15505">
    <property type="entry name" value="PHD_ING"/>
    <property type="match status" value="1"/>
</dbReference>
<dbReference type="GO" id="GO:0035267">
    <property type="term" value="C:NuA4 histone acetyltransferase complex"/>
    <property type="evidence" value="ECO:0007669"/>
    <property type="project" value="TreeGrafter"/>
</dbReference>
<feature type="region of interest" description="Disordered" evidence="17">
    <location>
        <begin position="249"/>
        <end position="301"/>
    </location>
</feature>
<gene>
    <name evidence="20" type="ORF">IM811_012054</name>
</gene>
<feature type="binding site" evidence="14">
    <location>
        <position position="500"/>
    </location>
    <ligand>
        <name>Zn(2+)</name>
        <dbReference type="ChEBI" id="CHEBI:29105"/>
        <label>1</label>
    </ligand>
</feature>
<evidence type="ECO:0000256" key="1">
    <source>
        <dbReference type="ARBA" id="ARBA00004123"/>
    </source>
</evidence>
<feature type="compositionally biased region" description="Acidic residues" evidence="17">
    <location>
        <begin position="477"/>
        <end position="494"/>
    </location>
</feature>
<keyword evidence="5 15" id="KW-0863">Zinc-finger</keyword>
<feature type="compositionally biased region" description="Polar residues" evidence="17">
    <location>
        <begin position="290"/>
        <end position="301"/>
    </location>
</feature>
<feature type="binding site" evidence="14">
    <location>
        <position position="513"/>
    </location>
    <ligand>
        <name>Zn(2+)</name>
        <dbReference type="ChEBI" id="CHEBI:29105"/>
        <label>2</label>
    </ligand>
</feature>
<dbReference type="SUPFAM" id="SSF57903">
    <property type="entry name" value="FYVE/PHD zinc finger"/>
    <property type="match status" value="1"/>
</dbReference>
<dbReference type="AlphaFoldDB" id="A0A8H7NCF1"/>
<dbReference type="Gene3D" id="3.30.40.10">
    <property type="entry name" value="Zinc/RING finger domain, C3HC4 (zinc finger)"/>
    <property type="match status" value="1"/>
</dbReference>
<evidence type="ECO:0000256" key="14">
    <source>
        <dbReference type="PIRSR" id="PIRSR628651-51"/>
    </source>
</evidence>
<organism evidence="20 21">
    <name type="scientific">Bionectria ochroleuca</name>
    <name type="common">Gliocladium roseum</name>
    <dbReference type="NCBI Taxonomy" id="29856"/>
    <lineage>
        <taxon>Eukaryota</taxon>
        <taxon>Fungi</taxon>
        <taxon>Dikarya</taxon>
        <taxon>Ascomycota</taxon>
        <taxon>Pezizomycotina</taxon>
        <taxon>Sordariomycetes</taxon>
        <taxon>Hypocreomycetidae</taxon>
        <taxon>Hypocreales</taxon>
        <taxon>Bionectriaceae</taxon>
        <taxon>Clonostachys</taxon>
    </lineage>
</organism>
<feature type="domain" description="PHD-type" evidence="19">
    <location>
        <begin position="497"/>
        <end position="546"/>
    </location>
</feature>
<evidence type="ECO:0000256" key="18">
    <source>
        <dbReference type="SAM" id="SignalP"/>
    </source>
</evidence>
<evidence type="ECO:0000256" key="16">
    <source>
        <dbReference type="RuleBase" id="RU361213"/>
    </source>
</evidence>
<evidence type="ECO:0000256" key="17">
    <source>
        <dbReference type="SAM" id="MobiDB-lite"/>
    </source>
</evidence>
<evidence type="ECO:0000256" key="3">
    <source>
        <dbReference type="ARBA" id="ARBA00022723"/>
    </source>
</evidence>
<keyword evidence="4" id="KW-0227">DNA damage</keyword>
<keyword evidence="8" id="KW-0234">DNA repair</keyword>
<dbReference type="InterPro" id="IPR019786">
    <property type="entry name" value="Zinc_finger_PHD-type_CS"/>
</dbReference>
<dbReference type="SMART" id="SM00249">
    <property type="entry name" value="PHD"/>
    <property type="match status" value="1"/>
</dbReference>
<dbReference type="InterPro" id="IPR011011">
    <property type="entry name" value="Znf_FYVE_PHD"/>
</dbReference>
<evidence type="ECO:0000256" key="15">
    <source>
        <dbReference type="PROSITE-ProRule" id="PRU00146"/>
    </source>
</evidence>
<accession>A0A8H7NCF1</accession>
<evidence type="ECO:0000256" key="9">
    <source>
        <dbReference type="ARBA" id="ARBA00023242"/>
    </source>
</evidence>
<keyword evidence="9 16" id="KW-0539">Nucleus</keyword>
<feature type="site" description="Histone H3K4me3 binding" evidence="13">
    <location>
        <position position="499"/>
    </location>
</feature>
<evidence type="ECO:0000256" key="13">
    <source>
        <dbReference type="PIRSR" id="PIRSR628651-50"/>
    </source>
</evidence>
<dbReference type="PROSITE" id="PS50016">
    <property type="entry name" value="ZF_PHD_2"/>
    <property type="match status" value="1"/>
</dbReference>
<keyword evidence="18" id="KW-0732">Signal</keyword>
<dbReference type="Pfam" id="PF12998">
    <property type="entry name" value="ING"/>
    <property type="match status" value="1"/>
</dbReference>
<name>A0A8H7NCF1_BIOOC</name>
<dbReference type="InterPro" id="IPR028651">
    <property type="entry name" value="ING_fam"/>
</dbReference>
<reference evidence="20" key="1">
    <citation type="submission" date="2020-10" db="EMBL/GenBank/DDBJ databases">
        <title>High-Quality Genome Resource of Clonostachys rosea strain S41 by Oxford Nanopore Long-Read Sequencing.</title>
        <authorList>
            <person name="Wang H."/>
        </authorList>
    </citation>
    <scope>NUCLEOTIDE SEQUENCE</scope>
    <source>
        <strain evidence="20">S41</strain>
    </source>
</reference>
<dbReference type="GO" id="GO:0008270">
    <property type="term" value="F:zinc ion binding"/>
    <property type="evidence" value="ECO:0007669"/>
    <property type="project" value="UniProtKB-KW"/>
</dbReference>
<feature type="site" description="Histone H3K4me3 binding" evidence="13">
    <location>
        <position position="522"/>
    </location>
</feature>
<dbReference type="GO" id="GO:0006325">
    <property type="term" value="P:chromatin organization"/>
    <property type="evidence" value="ECO:0007669"/>
    <property type="project" value="UniProtKB-KW"/>
</dbReference>
<evidence type="ECO:0000313" key="21">
    <source>
        <dbReference type="Proteomes" id="UP000616885"/>
    </source>
</evidence>
<keyword evidence="3 14" id="KW-0479">Metal-binding</keyword>
<comment type="similarity">
    <text evidence="2 16">Belongs to the ING family.</text>
</comment>
<feature type="chain" id="PRO_5034182542" description="Chromatin modification-related protein" evidence="18">
    <location>
        <begin position="22"/>
        <end position="552"/>
    </location>
</feature>
<protein>
    <recommendedName>
        <fullName evidence="16">Chromatin modification-related protein</fullName>
    </recommendedName>
</protein>
<keyword evidence="11" id="KW-0131">Cell cycle</keyword>
<proteinExistence type="inferred from homology"/>
<comment type="domain">
    <text evidence="16">The PHD-type zinc finger mediates the binding to H3K4me3.</text>
</comment>
<evidence type="ECO:0000256" key="2">
    <source>
        <dbReference type="ARBA" id="ARBA00010210"/>
    </source>
</evidence>
<evidence type="ECO:0000256" key="12">
    <source>
        <dbReference type="ARBA" id="ARBA00037044"/>
    </source>
</evidence>
<evidence type="ECO:0000256" key="11">
    <source>
        <dbReference type="ARBA" id="ARBA00023306"/>
    </source>
</evidence>
<comment type="caution">
    <text evidence="20">The sequence shown here is derived from an EMBL/GenBank/DDBJ whole genome shotgun (WGS) entry which is preliminary data.</text>
</comment>
<dbReference type="GO" id="GO:0006355">
    <property type="term" value="P:regulation of DNA-templated transcription"/>
    <property type="evidence" value="ECO:0007669"/>
    <property type="project" value="TreeGrafter"/>
</dbReference>
<comment type="function">
    <text evidence="12">Component of the NuA4 histone acetyltransferase complex which is involved in transcriptional activation of selected genes principally by acetylation of nucleosomal histone H4 and H2A. The NuA4 complex is also involved in DNA repair. Involved in cell cycle progression and meiosis.</text>
</comment>
<dbReference type="InterPro" id="IPR019787">
    <property type="entry name" value="Znf_PHD-finger"/>
</dbReference>
<dbReference type="GO" id="GO:0006281">
    <property type="term" value="P:DNA repair"/>
    <property type="evidence" value="ECO:0007669"/>
    <property type="project" value="UniProtKB-KW"/>
</dbReference>
<sequence length="552" mass="59901">MAVSPLGFFNLLVALPPPTSSSTHPSHLSEPPTVLLRIVWRLGETRTTRPETSSTYSLQSERLRGKLAQCHSTCVYAPERLLSLRIIHRYILNQPANQPTTYVRARALESRDDLSIDFVKRMPQAEPLDPGLILEDWINRVQNLPEEIRFTHDEIQDKDRQYAECIRLIEDRDAKIQKWIKTNGSNEPNPKEETLRSQIRQSFERADQLSKEKISLTQKLQHQFDKHLRSLDVQIKLLYDRNEPGFGNPDEVPSLLRPSAANHSAPAVRPTNPAAAGIKVSPVPAKPASRTPSTNPTLARLPSHSQMRNALSLPSVPQHPSSAPTTPAASMILNRNQRESSAGPATKRGARVTSGLGTLPATSSGLARHSSLGPGTPKNGPGTGPGGVARAGSAGPRASSVKASSQAGARRGTPGSISRKKPPNKSSLSRVKKASNRNSPASTADSDLSDAISASGDEEGAEVLSRGTPSGDGKDADGDDVLADADDDDDEDGSDDKKYCLCHNVSYGDMVACDNDDCPYEWFHWSCVGLKSEPNGTWYCPECSEKLGRKSK</sequence>
<feature type="binding site" evidence="14">
    <location>
        <position position="524"/>
    </location>
    <ligand>
        <name>Zn(2+)</name>
        <dbReference type="ChEBI" id="CHEBI:29105"/>
        <label>1</label>
    </ligand>
</feature>
<evidence type="ECO:0000256" key="8">
    <source>
        <dbReference type="ARBA" id="ARBA00023204"/>
    </source>
</evidence>
<feature type="binding site" evidence="14">
    <location>
        <position position="543"/>
    </location>
    <ligand>
        <name>Zn(2+)</name>
        <dbReference type="ChEBI" id="CHEBI:29105"/>
        <label>2</label>
    </ligand>
</feature>
<evidence type="ECO:0000256" key="10">
    <source>
        <dbReference type="ARBA" id="ARBA00023254"/>
    </source>
</evidence>
<dbReference type="PANTHER" id="PTHR10333:SF100">
    <property type="entry name" value="CHROMATIN MODIFICATION-RELATED PROTEIN YNG2"/>
    <property type="match status" value="1"/>
</dbReference>
<dbReference type="InterPro" id="IPR001965">
    <property type="entry name" value="Znf_PHD"/>
</dbReference>
<dbReference type="PANTHER" id="PTHR10333">
    <property type="entry name" value="INHIBITOR OF GROWTH PROTEIN"/>
    <property type="match status" value="1"/>
</dbReference>
<feature type="compositionally biased region" description="Low complexity" evidence="17">
    <location>
        <begin position="439"/>
        <end position="455"/>
    </location>
</feature>
<dbReference type="Proteomes" id="UP000616885">
    <property type="component" value="Unassembled WGS sequence"/>
</dbReference>
<feature type="compositionally biased region" description="Low complexity" evidence="17">
    <location>
        <begin position="390"/>
        <end position="401"/>
    </location>
</feature>
<feature type="region of interest" description="Disordered" evidence="17">
    <location>
        <begin position="337"/>
        <end position="495"/>
    </location>
</feature>
<feature type="site" description="Histone H3K4me3 binding" evidence="13">
    <location>
        <position position="510"/>
    </location>
</feature>
<dbReference type="InterPro" id="IPR013083">
    <property type="entry name" value="Znf_RING/FYVE/PHD"/>
</dbReference>
<dbReference type="EMBL" id="JADCTT010000004">
    <property type="protein sequence ID" value="KAF9753296.1"/>
    <property type="molecule type" value="Genomic_DNA"/>
</dbReference>
<dbReference type="SMART" id="SM01408">
    <property type="entry name" value="ING"/>
    <property type="match status" value="1"/>
</dbReference>
<feature type="binding site" evidence="14">
    <location>
        <position position="502"/>
    </location>
    <ligand>
        <name>Zn(2+)</name>
        <dbReference type="ChEBI" id="CHEBI:29105"/>
        <label>1</label>
    </ligand>
</feature>
<dbReference type="PROSITE" id="PS01359">
    <property type="entry name" value="ZF_PHD_1"/>
    <property type="match status" value="1"/>
</dbReference>
<dbReference type="GO" id="GO:0051321">
    <property type="term" value="P:meiotic cell cycle"/>
    <property type="evidence" value="ECO:0007669"/>
    <property type="project" value="UniProtKB-KW"/>
</dbReference>
<feature type="binding site" evidence="14">
    <location>
        <position position="540"/>
    </location>
    <ligand>
        <name>Zn(2+)</name>
        <dbReference type="ChEBI" id="CHEBI:29105"/>
        <label>2</label>
    </ligand>
</feature>
<evidence type="ECO:0000313" key="20">
    <source>
        <dbReference type="EMBL" id="KAF9753296.1"/>
    </source>
</evidence>
<evidence type="ECO:0000256" key="6">
    <source>
        <dbReference type="ARBA" id="ARBA00022833"/>
    </source>
</evidence>
<keyword evidence="6 14" id="KW-0862">Zinc</keyword>
<feature type="signal peptide" evidence="18">
    <location>
        <begin position="1"/>
        <end position="21"/>
    </location>
</feature>
<dbReference type="GO" id="GO:0005634">
    <property type="term" value="C:nucleus"/>
    <property type="evidence" value="ECO:0007669"/>
    <property type="project" value="UniProtKB-SubCell"/>
</dbReference>
<evidence type="ECO:0000256" key="7">
    <source>
        <dbReference type="ARBA" id="ARBA00022853"/>
    </source>
</evidence>
<evidence type="ECO:0000256" key="4">
    <source>
        <dbReference type="ARBA" id="ARBA00022763"/>
    </source>
</evidence>
<evidence type="ECO:0000256" key="5">
    <source>
        <dbReference type="ARBA" id="ARBA00022771"/>
    </source>
</evidence>
<feature type="binding site" evidence="14">
    <location>
        <position position="518"/>
    </location>
    <ligand>
        <name>Zn(2+)</name>
        <dbReference type="ChEBI" id="CHEBI:29105"/>
        <label>2</label>
    </ligand>
</feature>
<dbReference type="InterPro" id="IPR024610">
    <property type="entry name" value="ING_N_histone-binding"/>
</dbReference>
<feature type="binding site" evidence="14">
    <location>
        <position position="527"/>
    </location>
    <ligand>
        <name>Zn(2+)</name>
        <dbReference type="ChEBI" id="CHEBI:29105"/>
        <label>1</label>
    </ligand>
</feature>
<evidence type="ECO:0000259" key="19">
    <source>
        <dbReference type="PROSITE" id="PS50016"/>
    </source>
</evidence>
<keyword evidence="7 16" id="KW-0156">Chromatin regulator</keyword>
<comment type="subcellular location">
    <subcellularLocation>
        <location evidence="1 16">Nucleus</location>
    </subcellularLocation>
</comment>
<feature type="site" description="Histone H3K4me3 binding" evidence="13">
    <location>
        <position position="514"/>
    </location>
</feature>
<comment type="subunit">
    <text evidence="16">Component of an histone acetyltransferase complex. Interacts with H3K4me3 and to a lesser extent with H3K4me2.</text>
</comment>
<keyword evidence="10" id="KW-0469">Meiosis</keyword>
<dbReference type="CDD" id="cd16858">
    <property type="entry name" value="ING_ING3_Yng2p"/>
    <property type="match status" value="1"/>
</dbReference>